<proteinExistence type="predicted"/>
<dbReference type="InterPro" id="IPR050680">
    <property type="entry name" value="YpeA/RimI_acetyltransf"/>
</dbReference>
<evidence type="ECO:0000256" key="2">
    <source>
        <dbReference type="ARBA" id="ARBA00023315"/>
    </source>
</evidence>
<dbReference type="Proteomes" id="UP000306393">
    <property type="component" value="Unassembled WGS sequence"/>
</dbReference>
<evidence type="ECO:0000259" key="3">
    <source>
        <dbReference type="PROSITE" id="PS51186"/>
    </source>
</evidence>
<reference evidence="5 6" key="1">
    <citation type="journal article" date="2019" name="Sci. Rep.">
        <title>Differences in resource use lead to coexistence of seed-transmitted microbial populations.</title>
        <authorList>
            <person name="Torres-Cortes G."/>
            <person name="Garcia B.J."/>
            <person name="Compant S."/>
            <person name="Rezki S."/>
            <person name="Jones P."/>
            <person name="Preveaux A."/>
            <person name="Briand M."/>
            <person name="Roulet A."/>
            <person name="Bouchez O."/>
            <person name="Jacobson D."/>
            <person name="Barret M."/>
        </authorList>
    </citation>
    <scope>NUCLEOTIDE SEQUENCE [LARGE SCALE GENOMIC DNA]</scope>
    <source>
        <strain evidence="5 6">CFBP13511</strain>
    </source>
</reference>
<feature type="domain" description="N-acetyltransferase" evidence="3">
    <location>
        <begin position="3"/>
        <end position="170"/>
    </location>
</feature>
<dbReference type="PANTHER" id="PTHR43420">
    <property type="entry name" value="ACETYLTRANSFERASE"/>
    <property type="match status" value="1"/>
</dbReference>
<dbReference type="EMBL" id="QGAC01000024">
    <property type="protein sequence ID" value="TKJ85094.1"/>
    <property type="molecule type" value="Genomic_DNA"/>
</dbReference>
<keyword evidence="7" id="KW-1185">Reference proteome</keyword>
<evidence type="ECO:0000313" key="4">
    <source>
        <dbReference type="EMBL" id="MBD8108855.1"/>
    </source>
</evidence>
<evidence type="ECO:0000256" key="1">
    <source>
        <dbReference type="ARBA" id="ARBA00022679"/>
    </source>
</evidence>
<name>A0A4U3EX17_9GAMM</name>
<evidence type="ECO:0000313" key="7">
    <source>
        <dbReference type="Proteomes" id="UP000661012"/>
    </source>
</evidence>
<dbReference type="InterPro" id="IPR000182">
    <property type="entry name" value="GNAT_dom"/>
</dbReference>
<dbReference type="SUPFAM" id="SSF55729">
    <property type="entry name" value="Acyl-CoA N-acyltransferases (Nat)"/>
    <property type="match status" value="1"/>
</dbReference>
<protein>
    <submittedName>
        <fullName evidence="4 5">N-acetyltransferase</fullName>
    </submittedName>
</protein>
<organism evidence="5 6">
    <name type="scientific">Erwinia persicina</name>
    <dbReference type="NCBI Taxonomy" id="55211"/>
    <lineage>
        <taxon>Bacteria</taxon>
        <taxon>Pseudomonadati</taxon>
        <taxon>Pseudomonadota</taxon>
        <taxon>Gammaproteobacteria</taxon>
        <taxon>Enterobacterales</taxon>
        <taxon>Erwiniaceae</taxon>
        <taxon>Erwinia</taxon>
    </lineage>
</organism>
<dbReference type="PANTHER" id="PTHR43420:SF47">
    <property type="entry name" value="N-ACETYLTRANSFERASE DOMAIN-CONTAINING PROTEIN"/>
    <property type="match status" value="1"/>
</dbReference>
<sequence>MTIILRDAKQSEAALLNQLGIRLYTHHLQHYWDSKDEMNEYLQQEYSLLTIQHSLNDPAVSWYIVESSKPVGFLKVTWRCHIPGTRQEGTLLNKLYLSPDETGKNYGRQILDDIAEKARERGNDYLWLEVHEHNKRARQFYEKQGMVFIQDFFHKTSTSDVKVHILGKNL</sequence>
<dbReference type="AlphaFoldDB" id="A0A4U3EX17"/>
<dbReference type="PROSITE" id="PS51186">
    <property type="entry name" value="GNAT"/>
    <property type="match status" value="1"/>
</dbReference>
<dbReference type="RefSeq" id="WP_137269952.1">
    <property type="nucleotide sequence ID" value="NZ_JACYNM010000026.1"/>
</dbReference>
<keyword evidence="1 5" id="KW-0808">Transferase</keyword>
<comment type="caution">
    <text evidence="5">The sequence shown here is derived from an EMBL/GenBank/DDBJ whole genome shotgun (WGS) entry which is preliminary data.</text>
</comment>
<dbReference type="CDD" id="cd04301">
    <property type="entry name" value="NAT_SF"/>
    <property type="match status" value="1"/>
</dbReference>
<dbReference type="STRING" id="1219360.GCA_001571305_00601"/>
<dbReference type="Pfam" id="PF00583">
    <property type="entry name" value="Acetyltransf_1"/>
    <property type="match status" value="1"/>
</dbReference>
<dbReference type="EMBL" id="JACYNN010000026">
    <property type="protein sequence ID" value="MBD8108855.1"/>
    <property type="molecule type" value="Genomic_DNA"/>
</dbReference>
<gene>
    <name evidence="5" type="ORF">EpCFBP13511_20375</name>
    <name evidence="4" type="ORF">IFT93_21010</name>
</gene>
<dbReference type="GO" id="GO:0016747">
    <property type="term" value="F:acyltransferase activity, transferring groups other than amino-acyl groups"/>
    <property type="evidence" value="ECO:0007669"/>
    <property type="project" value="InterPro"/>
</dbReference>
<evidence type="ECO:0000313" key="5">
    <source>
        <dbReference type="EMBL" id="TKJ85094.1"/>
    </source>
</evidence>
<dbReference type="OrthoDB" id="6864670at2"/>
<dbReference type="Gene3D" id="3.40.630.30">
    <property type="match status" value="1"/>
</dbReference>
<evidence type="ECO:0000313" key="6">
    <source>
        <dbReference type="Proteomes" id="UP000306393"/>
    </source>
</evidence>
<dbReference type="InterPro" id="IPR016181">
    <property type="entry name" value="Acyl_CoA_acyltransferase"/>
</dbReference>
<dbReference type="Proteomes" id="UP000661012">
    <property type="component" value="Unassembled WGS sequence"/>
</dbReference>
<accession>A0A4U3EX17</accession>
<reference evidence="4 7" key="2">
    <citation type="journal article" date="2020" name="FEMS Microbiol. Ecol.">
        <title>Temporal dynamics of bacterial communities during seed development and maturation.</title>
        <authorList>
            <person name="Chesneau G."/>
            <person name="Torres-Cortes G."/>
            <person name="Briand M."/>
            <person name="Darrasse A."/>
            <person name="Preveaux A."/>
            <person name="Marais C."/>
            <person name="Jacques M.A."/>
            <person name="Shade A."/>
            <person name="Barret M."/>
        </authorList>
    </citation>
    <scope>NUCLEOTIDE SEQUENCE [LARGE SCALE GENOMIC DNA]</scope>
    <source>
        <strain evidence="4 7">CFBP13732</strain>
    </source>
</reference>
<keyword evidence="2" id="KW-0012">Acyltransferase</keyword>